<dbReference type="EMBL" id="JAANAS010000043">
    <property type="protein sequence ID" value="NGZ89813.1"/>
    <property type="molecule type" value="Genomic_DNA"/>
</dbReference>
<keyword evidence="2" id="KW-1185">Reference proteome</keyword>
<evidence type="ECO:0000313" key="2">
    <source>
        <dbReference type="Proteomes" id="UP000643701"/>
    </source>
</evidence>
<dbReference type="AlphaFoldDB" id="A0A967ADW7"/>
<dbReference type="Proteomes" id="UP000643701">
    <property type="component" value="Unassembled WGS sequence"/>
</dbReference>
<protein>
    <submittedName>
        <fullName evidence="1">Uncharacterized protein</fullName>
    </submittedName>
</protein>
<evidence type="ECO:0000313" key="1">
    <source>
        <dbReference type="EMBL" id="NGZ89813.1"/>
    </source>
</evidence>
<gene>
    <name evidence="1" type="ORF">G7034_06050</name>
</gene>
<reference evidence="1" key="1">
    <citation type="submission" date="2020-03" db="EMBL/GenBank/DDBJ databases">
        <title>Psychroflexus Maritimus sp. nov., isolate from marine sediment.</title>
        <authorList>
            <person name="Zhong Y.-L."/>
        </authorList>
    </citation>
    <scope>NUCLEOTIDE SEQUENCE</scope>
    <source>
        <strain evidence="1">C1</strain>
    </source>
</reference>
<dbReference type="RefSeq" id="WP_166400075.1">
    <property type="nucleotide sequence ID" value="NZ_JAANAS010000043.1"/>
</dbReference>
<name>A0A967ADW7_9FLAO</name>
<proteinExistence type="predicted"/>
<organism evidence="1 2">
    <name type="scientific">Psychroflexus maritimus</name>
    <dbReference type="NCBI Taxonomy" id="2714865"/>
    <lineage>
        <taxon>Bacteria</taxon>
        <taxon>Pseudomonadati</taxon>
        <taxon>Bacteroidota</taxon>
        <taxon>Flavobacteriia</taxon>
        <taxon>Flavobacteriales</taxon>
        <taxon>Flavobacteriaceae</taxon>
        <taxon>Psychroflexus</taxon>
    </lineage>
</organism>
<accession>A0A967ADW7</accession>
<sequence>MQLLANLRFTFFLIIALILISLPMQAQEYFTGKITYKVDYASPEGHENASHLAQENEIDSIVYYIAEGSYKSETFFNNQITESYVYPKNSEWVHYQFPEKDYYLSIDVSTDQMNQGLQFDWTDEEEMILDFQSKKAKLKQAYTNEEVFYAAEIKVNPAHFKQHIYANWYTTLKNTNGALPLKSIHYDSNFVEIKEAIQVEVIEFADDFFQPNENYHQIVYREILDEEAQLKEFSASTEKCYDQLVEEIDGAIIIGKNDHYLVQVVIDEKGMPILANAIDKNGKFASTAEEIILSCGFEFKPAKYKSKNVKSELYIPIQL</sequence>
<comment type="caution">
    <text evidence="1">The sequence shown here is derived from an EMBL/GenBank/DDBJ whole genome shotgun (WGS) entry which is preliminary data.</text>
</comment>